<dbReference type="InterPro" id="IPR004240">
    <property type="entry name" value="EMP70"/>
</dbReference>
<evidence type="ECO:0000313" key="8">
    <source>
        <dbReference type="EMBL" id="KJH52513.1"/>
    </source>
</evidence>
<keyword evidence="9" id="KW-1185">Reference proteome</keyword>
<comment type="similarity">
    <text evidence="2 7">Belongs to the nonaspanin (TM9SF) (TC 9.A.2) family.</text>
</comment>
<comment type="subcellular location">
    <subcellularLocation>
        <location evidence="1">Membrane</location>
        <topology evidence="1">Multi-pass membrane protein</topology>
    </subcellularLocation>
</comment>
<dbReference type="OrthoDB" id="1666796at2759"/>
<dbReference type="EMBL" id="KN716163">
    <property type="protein sequence ID" value="KJH52513.1"/>
    <property type="molecule type" value="Genomic_DNA"/>
</dbReference>
<accession>A0A0D8Y6M1</accession>
<evidence type="ECO:0000313" key="9">
    <source>
        <dbReference type="Proteomes" id="UP000053766"/>
    </source>
</evidence>
<proteinExistence type="inferred from homology"/>
<dbReference type="PANTHER" id="PTHR10766:SF111">
    <property type="entry name" value="TRANSMEMBRANE 9 SUPERFAMILY MEMBER 2"/>
    <property type="match status" value="1"/>
</dbReference>
<dbReference type="GO" id="GO:0005737">
    <property type="term" value="C:cytoplasm"/>
    <property type="evidence" value="ECO:0007669"/>
    <property type="project" value="UniProtKB-ARBA"/>
</dbReference>
<dbReference type="GO" id="GO:0072657">
    <property type="term" value="P:protein localization to membrane"/>
    <property type="evidence" value="ECO:0007669"/>
    <property type="project" value="TreeGrafter"/>
</dbReference>
<sequence>MVTQFYSIIIYFGLILFEQRLHVAGEDKVIGYRSGDAIAVQTYRLSNNVPSASYDYYTLPFCRPDEDFLDQAKNLQRILGKGLVSPYQLYMKNDTICSSTCEDNEPAVVKASKAKLLMNLIEKNYTFNFMADGILPRRRHTDPNTGEVSYPYEIWMGWVENDGKVFLNNHLDMELIYEENSQGLYRIVEFIINPRSVKSITFDQQSEECTGISNAADPYELKAEDQKIYWTYSVTWKRSNLSHKRVRKNINAITFRFRLQKALVQVLLNFSTHPKRRKS</sequence>
<evidence type="ECO:0000256" key="4">
    <source>
        <dbReference type="ARBA" id="ARBA00022729"/>
    </source>
</evidence>
<keyword evidence="3" id="KW-0812">Transmembrane</keyword>
<name>A0A0D8Y6M1_DICVI</name>
<evidence type="ECO:0000256" key="7">
    <source>
        <dbReference type="RuleBase" id="RU363079"/>
    </source>
</evidence>
<gene>
    <name evidence="8" type="ORF">DICVIV_01223</name>
</gene>
<organism evidence="8 9">
    <name type="scientific">Dictyocaulus viviparus</name>
    <name type="common">Bovine lungworm</name>
    <dbReference type="NCBI Taxonomy" id="29172"/>
    <lineage>
        <taxon>Eukaryota</taxon>
        <taxon>Metazoa</taxon>
        <taxon>Ecdysozoa</taxon>
        <taxon>Nematoda</taxon>
        <taxon>Chromadorea</taxon>
        <taxon>Rhabditida</taxon>
        <taxon>Rhabditina</taxon>
        <taxon>Rhabditomorpha</taxon>
        <taxon>Strongyloidea</taxon>
        <taxon>Metastrongylidae</taxon>
        <taxon>Dictyocaulus</taxon>
    </lineage>
</organism>
<reference evidence="9" key="2">
    <citation type="journal article" date="2016" name="Sci. Rep.">
        <title>Dictyocaulus viviparus genome, variome and transcriptome elucidate lungworm biology and support future intervention.</title>
        <authorList>
            <person name="McNulty S.N."/>
            <person name="Strube C."/>
            <person name="Rosa B.A."/>
            <person name="Martin J.C."/>
            <person name="Tyagi R."/>
            <person name="Choi Y.J."/>
            <person name="Wang Q."/>
            <person name="Hallsworth Pepin K."/>
            <person name="Zhang X."/>
            <person name="Ozersky P."/>
            <person name="Wilson R.K."/>
            <person name="Sternberg P.W."/>
            <person name="Gasser R.B."/>
            <person name="Mitreva M."/>
        </authorList>
    </citation>
    <scope>NUCLEOTIDE SEQUENCE [LARGE SCALE GENOMIC DNA]</scope>
    <source>
        <strain evidence="9">HannoverDv2000</strain>
    </source>
</reference>
<reference evidence="8 9" key="1">
    <citation type="submission" date="2013-11" db="EMBL/GenBank/DDBJ databases">
        <title>Draft genome of the bovine lungworm Dictyocaulus viviparus.</title>
        <authorList>
            <person name="Mitreva M."/>
        </authorList>
    </citation>
    <scope>NUCLEOTIDE SEQUENCE [LARGE SCALE GENOMIC DNA]</scope>
    <source>
        <strain evidence="8 9">HannoverDv2000</strain>
    </source>
</reference>
<dbReference type="Pfam" id="PF02990">
    <property type="entry name" value="EMP70"/>
    <property type="match status" value="1"/>
</dbReference>
<keyword evidence="6" id="KW-0472">Membrane</keyword>
<evidence type="ECO:0000256" key="6">
    <source>
        <dbReference type="ARBA" id="ARBA00023136"/>
    </source>
</evidence>
<evidence type="ECO:0000256" key="5">
    <source>
        <dbReference type="ARBA" id="ARBA00022989"/>
    </source>
</evidence>
<evidence type="ECO:0000256" key="1">
    <source>
        <dbReference type="ARBA" id="ARBA00004141"/>
    </source>
</evidence>
<keyword evidence="4 7" id="KW-0732">Signal</keyword>
<feature type="chain" id="PRO_5007354650" description="Transmembrane 9 superfamily member" evidence="7">
    <location>
        <begin position="26"/>
        <end position="279"/>
    </location>
</feature>
<dbReference type="Proteomes" id="UP000053766">
    <property type="component" value="Unassembled WGS sequence"/>
</dbReference>
<keyword evidence="5" id="KW-1133">Transmembrane helix</keyword>
<evidence type="ECO:0000256" key="2">
    <source>
        <dbReference type="ARBA" id="ARBA00005227"/>
    </source>
</evidence>
<feature type="signal peptide" evidence="7">
    <location>
        <begin position="1"/>
        <end position="25"/>
    </location>
</feature>
<evidence type="ECO:0000256" key="3">
    <source>
        <dbReference type="ARBA" id="ARBA00022692"/>
    </source>
</evidence>
<dbReference type="AlphaFoldDB" id="A0A0D8Y6M1"/>
<dbReference type="PANTHER" id="PTHR10766">
    <property type="entry name" value="TRANSMEMBRANE 9 SUPERFAMILY PROTEIN"/>
    <property type="match status" value="1"/>
</dbReference>
<dbReference type="GO" id="GO:0016020">
    <property type="term" value="C:membrane"/>
    <property type="evidence" value="ECO:0007669"/>
    <property type="project" value="UniProtKB-SubCell"/>
</dbReference>
<protein>
    <recommendedName>
        <fullName evidence="7">Transmembrane 9 superfamily member</fullName>
    </recommendedName>
</protein>